<reference evidence="1" key="1">
    <citation type="submission" date="2020-05" db="EMBL/GenBank/DDBJ databases">
        <authorList>
            <person name="Rincon C."/>
            <person name="Sanders R I."/>
            <person name="Robbins C."/>
            <person name="Chaturvedi A."/>
        </authorList>
    </citation>
    <scope>NUCLEOTIDE SEQUENCE</scope>
    <source>
        <strain evidence="1">CHB12</strain>
    </source>
</reference>
<evidence type="ECO:0000313" key="2">
    <source>
        <dbReference type="Proteomes" id="UP000684084"/>
    </source>
</evidence>
<dbReference type="AlphaFoldDB" id="A0A916EEY7"/>
<sequence length="135" mass="15487">MISNLTKWPSDLDILQTFRQSRQLACELAEYLNMLMPDSLLIERLPQPIVLIESIDYNLEVSFSPTNIELEIDDIVEFSEAVGRASNEVSHIQTDFLNFEQDSDEETEINEYQAQVNFVNQNVSTSSPISKFKIP</sequence>
<gene>
    <name evidence="1" type="ORF">CHRIB12_LOCUS19482</name>
</gene>
<proteinExistence type="predicted"/>
<organism evidence="1 2">
    <name type="scientific">Rhizophagus irregularis</name>
    <dbReference type="NCBI Taxonomy" id="588596"/>
    <lineage>
        <taxon>Eukaryota</taxon>
        <taxon>Fungi</taxon>
        <taxon>Fungi incertae sedis</taxon>
        <taxon>Mucoromycota</taxon>
        <taxon>Glomeromycotina</taxon>
        <taxon>Glomeromycetes</taxon>
        <taxon>Glomerales</taxon>
        <taxon>Glomeraceae</taxon>
        <taxon>Rhizophagus</taxon>
    </lineage>
</organism>
<dbReference type="Proteomes" id="UP000684084">
    <property type="component" value="Unassembled WGS sequence"/>
</dbReference>
<dbReference type="EMBL" id="CAGKOT010000054">
    <property type="protein sequence ID" value="CAB5385910.1"/>
    <property type="molecule type" value="Genomic_DNA"/>
</dbReference>
<evidence type="ECO:0000313" key="1">
    <source>
        <dbReference type="EMBL" id="CAB5385910.1"/>
    </source>
</evidence>
<comment type="caution">
    <text evidence="1">The sequence shown here is derived from an EMBL/GenBank/DDBJ whole genome shotgun (WGS) entry which is preliminary data.</text>
</comment>
<protein>
    <submittedName>
        <fullName evidence="1">Uncharacterized protein</fullName>
    </submittedName>
</protein>
<accession>A0A916EEY7</accession>
<dbReference type="OrthoDB" id="2425307at2759"/>
<name>A0A916EEY7_9GLOM</name>